<accession>A0ABR8PWC5</accession>
<comment type="caution">
    <text evidence="1">The sequence shown here is derived from an EMBL/GenBank/DDBJ whole genome shotgun (WGS) entry which is preliminary data.</text>
</comment>
<keyword evidence="2" id="KW-1185">Reference proteome</keyword>
<gene>
    <name evidence="1" type="ORF">H9661_14030</name>
</gene>
<dbReference type="RefSeq" id="WP_143317715.1">
    <property type="nucleotide sequence ID" value="NZ_JACSRA010000024.1"/>
</dbReference>
<evidence type="ECO:0000313" key="1">
    <source>
        <dbReference type="EMBL" id="MBD7912477.1"/>
    </source>
</evidence>
<proteinExistence type="predicted"/>
<name>A0ABR8PWC5_9CLOT</name>
<dbReference type="EMBL" id="JACSRA010000024">
    <property type="protein sequence ID" value="MBD7912477.1"/>
    <property type="molecule type" value="Genomic_DNA"/>
</dbReference>
<evidence type="ECO:0000313" key="2">
    <source>
        <dbReference type="Proteomes" id="UP000627781"/>
    </source>
</evidence>
<dbReference type="Proteomes" id="UP000627781">
    <property type="component" value="Unassembled WGS sequence"/>
</dbReference>
<protein>
    <submittedName>
        <fullName evidence="1">Uncharacterized protein</fullName>
    </submittedName>
</protein>
<reference evidence="1 2" key="1">
    <citation type="submission" date="2020-08" db="EMBL/GenBank/DDBJ databases">
        <title>A Genomic Blueprint of the Chicken Gut Microbiome.</title>
        <authorList>
            <person name="Gilroy R."/>
            <person name="Ravi A."/>
            <person name="Getino M."/>
            <person name="Pursley I."/>
            <person name="Horton D.L."/>
            <person name="Alikhan N.-F."/>
            <person name="Baker D."/>
            <person name="Gharbi K."/>
            <person name="Hall N."/>
            <person name="Watson M."/>
            <person name="Adriaenssens E.M."/>
            <person name="Foster-Nyarko E."/>
            <person name="Jarju S."/>
            <person name="Secka A."/>
            <person name="Antonio M."/>
            <person name="Oren A."/>
            <person name="Chaudhuri R."/>
            <person name="La Ragione R.M."/>
            <person name="Hildebrand F."/>
            <person name="Pallen M.J."/>
        </authorList>
    </citation>
    <scope>NUCLEOTIDE SEQUENCE [LARGE SCALE GENOMIC DNA]</scope>
    <source>
        <strain evidence="1 2">Sa3CVN1</strain>
    </source>
</reference>
<sequence>MGNSKIIKKIQEGEYVNEQLQEFLEINNVFVLSNTMKEIVKLQYKTDSIIKRLIEISDYRESSHVLIGVYTIGHLAIATLLKLGFNEEDLDCYNSLDEYEKNIVLKLVEGYEYVI</sequence>
<organism evidence="1 2">
    <name type="scientific">Clostridium cibarium</name>
    <dbReference type="NCBI Taxonomy" id="2762247"/>
    <lineage>
        <taxon>Bacteria</taxon>
        <taxon>Bacillati</taxon>
        <taxon>Bacillota</taxon>
        <taxon>Clostridia</taxon>
        <taxon>Eubacteriales</taxon>
        <taxon>Clostridiaceae</taxon>
        <taxon>Clostridium</taxon>
    </lineage>
</organism>